<sequence length="220" mass="24066">MRPAPPESLEDFLHVAWDPAPAEARAATAKRRFVAAVSGLVVTLLLWGGYYAWSRHAGDSWRGTGLWGVTAVVLGLYVALLVVRLVVWRVAVRRRRRVGDGEVVTASWPGLQIAGHYWDWDSFAAADRTAMVVTVTGRSPGPADRQEPAGREGQIVPEQPAVVLTLRGTWRCGDRYLFTTPDGPWECPVEALGVTPAALEQALRLYSRGRCLVDLSGISH</sequence>
<feature type="transmembrane region" description="Helical" evidence="1">
    <location>
        <begin position="33"/>
        <end position="53"/>
    </location>
</feature>
<proteinExistence type="predicted"/>
<evidence type="ECO:0000313" key="2">
    <source>
        <dbReference type="EMBL" id="MPM22425.1"/>
    </source>
</evidence>
<name>A0A644Y1N2_9ZZZZ</name>
<reference evidence="2" key="1">
    <citation type="submission" date="2019-08" db="EMBL/GenBank/DDBJ databases">
        <authorList>
            <person name="Kucharzyk K."/>
            <person name="Murdoch R.W."/>
            <person name="Higgins S."/>
            <person name="Loffler F."/>
        </authorList>
    </citation>
    <scope>NUCLEOTIDE SEQUENCE</scope>
</reference>
<organism evidence="2">
    <name type="scientific">bioreactor metagenome</name>
    <dbReference type="NCBI Taxonomy" id="1076179"/>
    <lineage>
        <taxon>unclassified sequences</taxon>
        <taxon>metagenomes</taxon>
        <taxon>ecological metagenomes</taxon>
    </lineage>
</organism>
<gene>
    <name evidence="2" type="ORF">SDC9_68880</name>
</gene>
<keyword evidence="1" id="KW-1133">Transmembrane helix</keyword>
<dbReference type="AlphaFoldDB" id="A0A644Y1N2"/>
<keyword evidence="1" id="KW-0472">Membrane</keyword>
<comment type="caution">
    <text evidence="2">The sequence shown here is derived from an EMBL/GenBank/DDBJ whole genome shotgun (WGS) entry which is preliminary data.</text>
</comment>
<dbReference type="EMBL" id="VSSQ01003808">
    <property type="protein sequence ID" value="MPM22425.1"/>
    <property type="molecule type" value="Genomic_DNA"/>
</dbReference>
<protein>
    <submittedName>
        <fullName evidence="2">Uncharacterized protein</fullName>
    </submittedName>
</protein>
<accession>A0A644Y1N2</accession>
<evidence type="ECO:0000256" key="1">
    <source>
        <dbReference type="SAM" id="Phobius"/>
    </source>
</evidence>
<feature type="transmembrane region" description="Helical" evidence="1">
    <location>
        <begin position="65"/>
        <end position="87"/>
    </location>
</feature>
<keyword evidence="1" id="KW-0812">Transmembrane</keyword>